<dbReference type="GO" id="GO:0003677">
    <property type="term" value="F:DNA binding"/>
    <property type="evidence" value="ECO:0007669"/>
    <property type="project" value="UniProtKB-KW"/>
</dbReference>
<evidence type="ECO:0000256" key="2">
    <source>
        <dbReference type="ARBA" id="ARBA00023125"/>
    </source>
</evidence>
<dbReference type="Gene3D" id="1.10.260.40">
    <property type="entry name" value="lambda repressor-like DNA-binding domains"/>
    <property type="match status" value="1"/>
</dbReference>
<dbReference type="OrthoDB" id="7349669at2"/>
<dbReference type="Pfam" id="PF15731">
    <property type="entry name" value="MqsA_antitoxin"/>
    <property type="match status" value="1"/>
</dbReference>
<evidence type="ECO:0000313" key="7">
    <source>
        <dbReference type="Proteomes" id="UP000199250"/>
    </source>
</evidence>
<dbReference type="PANTHER" id="PTHR36511">
    <property type="entry name" value="MERR FAMILY BACTERIAL REGULATORY PROTEIN"/>
    <property type="match status" value="1"/>
</dbReference>
<dbReference type="NCBIfam" id="TIGR03830">
    <property type="entry name" value="CxxCG_CxxCG_HTH"/>
    <property type="match status" value="1"/>
</dbReference>
<dbReference type="InterPro" id="IPR022452">
    <property type="entry name" value="MqsA"/>
</dbReference>
<dbReference type="InterPro" id="IPR001387">
    <property type="entry name" value="Cro/C1-type_HTH"/>
</dbReference>
<evidence type="ECO:0000313" key="8">
    <source>
        <dbReference type="Proteomes" id="UP000199267"/>
    </source>
</evidence>
<accession>A0A1H6Z1K7</accession>
<dbReference type="SMART" id="SM00530">
    <property type="entry name" value="HTH_XRE"/>
    <property type="match status" value="1"/>
</dbReference>
<dbReference type="Proteomes" id="UP000199267">
    <property type="component" value="Unassembled WGS sequence"/>
</dbReference>
<dbReference type="EMBL" id="FNYQ01000111">
    <property type="protein sequence ID" value="SEJ47413.1"/>
    <property type="molecule type" value="Genomic_DNA"/>
</dbReference>
<dbReference type="PROSITE" id="PS50943">
    <property type="entry name" value="HTH_CROC1"/>
    <property type="match status" value="1"/>
</dbReference>
<proteinExistence type="predicted"/>
<dbReference type="InterPro" id="IPR052359">
    <property type="entry name" value="HTH-type_reg/antitoxin"/>
</dbReference>
<evidence type="ECO:0000256" key="1">
    <source>
        <dbReference type="ARBA" id="ARBA00023015"/>
    </source>
</evidence>
<gene>
    <name evidence="5" type="ORF">SAMN04244572_04144</name>
    <name evidence="6" type="ORF">SAMN04244573_02485</name>
</gene>
<dbReference type="SUPFAM" id="SSF47413">
    <property type="entry name" value="lambda repressor-like DNA-binding domains"/>
    <property type="match status" value="1"/>
</dbReference>
<dbReference type="InterPro" id="IPR010982">
    <property type="entry name" value="Lambda_DNA-bd_dom_sf"/>
</dbReference>
<dbReference type="EMBL" id="FOFJ01000021">
    <property type="protein sequence ID" value="SEQ90266.1"/>
    <property type="molecule type" value="Genomic_DNA"/>
</dbReference>
<evidence type="ECO:0000256" key="3">
    <source>
        <dbReference type="ARBA" id="ARBA00023163"/>
    </source>
</evidence>
<reference evidence="7 8" key="1">
    <citation type="submission" date="2016-10" db="EMBL/GenBank/DDBJ databases">
        <authorList>
            <person name="de Groot N.N."/>
        </authorList>
    </citation>
    <scope>NUCLEOTIDE SEQUENCE [LARGE SCALE GENOMIC DNA]</scope>
    <source>
        <strain evidence="5 7">DSM 373</strain>
        <strain evidence="6 8">DSM 378</strain>
    </source>
</reference>
<keyword evidence="1" id="KW-0805">Transcription regulation</keyword>
<dbReference type="InterPro" id="IPR032758">
    <property type="entry name" value="MqsA/HigA-2"/>
</dbReference>
<feature type="domain" description="HTH cro/C1-type" evidence="4">
    <location>
        <begin position="77"/>
        <end position="130"/>
    </location>
</feature>
<protein>
    <submittedName>
        <fullName evidence="5">HTH-type transcriptional regulator / antitoxin MqsA</fullName>
    </submittedName>
</protein>
<dbReference type="Proteomes" id="UP000199250">
    <property type="component" value="Unassembled WGS sequence"/>
</dbReference>
<keyword evidence="2" id="KW-0238">DNA-binding</keyword>
<dbReference type="CDD" id="cd00093">
    <property type="entry name" value="HTH_XRE"/>
    <property type="match status" value="1"/>
</dbReference>
<dbReference type="AlphaFoldDB" id="A0A1H6Z1K7"/>
<organism evidence="5 7">
    <name type="scientific">Azotobacter beijerinckii</name>
    <dbReference type="NCBI Taxonomy" id="170623"/>
    <lineage>
        <taxon>Bacteria</taxon>
        <taxon>Pseudomonadati</taxon>
        <taxon>Pseudomonadota</taxon>
        <taxon>Gammaproteobacteria</taxon>
        <taxon>Pseudomonadales</taxon>
        <taxon>Pseudomonadaceae</taxon>
        <taxon>Azotobacter</taxon>
    </lineage>
</organism>
<dbReference type="RefSeq" id="WP_090622347.1">
    <property type="nucleotide sequence ID" value="NZ_FNYQ01000111.1"/>
</dbReference>
<sequence length="139" mass="15535">MSHSRQCLECGRQGSAGMHRFEGETLLLDGRHTIDSMSGWRCSSCGVEELDSDSLQRFAAASDALVLAERKAQQAELRRIRRKLKLTQRQAAELTGGGHNAFSRYERGEAQPMPAVINLFRLLDRHPELLKEVSKPAAM</sequence>
<dbReference type="PANTHER" id="PTHR36511:SF4">
    <property type="entry name" value="ANTITOXIN MQSA"/>
    <property type="match status" value="1"/>
</dbReference>
<evidence type="ECO:0000313" key="6">
    <source>
        <dbReference type="EMBL" id="SEQ90266.1"/>
    </source>
</evidence>
<keyword evidence="3" id="KW-0804">Transcription</keyword>
<name>A0A1H6Z1K7_9GAMM</name>
<evidence type="ECO:0000313" key="5">
    <source>
        <dbReference type="EMBL" id="SEJ47413.1"/>
    </source>
</evidence>
<evidence type="ECO:0000259" key="4">
    <source>
        <dbReference type="PROSITE" id="PS50943"/>
    </source>
</evidence>